<dbReference type="RefSeq" id="XP_639959.1">
    <property type="nucleotide sequence ID" value="XM_634867.1"/>
</dbReference>
<organism evidence="2 3">
    <name type="scientific">Dictyostelium discoideum</name>
    <name type="common">Social amoeba</name>
    <dbReference type="NCBI Taxonomy" id="44689"/>
    <lineage>
        <taxon>Eukaryota</taxon>
        <taxon>Amoebozoa</taxon>
        <taxon>Evosea</taxon>
        <taxon>Eumycetozoa</taxon>
        <taxon>Dictyostelia</taxon>
        <taxon>Dictyosteliales</taxon>
        <taxon>Dictyosteliaceae</taxon>
        <taxon>Dictyostelium</taxon>
    </lineage>
</organism>
<dbReference type="KEGG" id="ddi:DDB_G0284965"/>
<protein>
    <submittedName>
        <fullName evidence="2">Uncharacterized protein</fullName>
    </submittedName>
</protein>
<dbReference type="GeneID" id="8624871"/>
<dbReference type="AlphaFoldDB" id="Q54NV8"/>
<keyword evidence="3" id="KW-1185">Reference proteome</keyword>
<evidence type="ECO:0000313" key="2">
    <source>
        <dbReference type="EMBL" id="EAL64946.1"/>
    </source>
</evidence>
<dbReference type="InParanoid" id="Q54NV8"/>
<dbReference type="Proteomes" id="UP000002195">
    <property type="component" value="Unassembled WGS sequence"/>
</dbReference>
<sequence length="283" mass="34557">MRKINFDSSSRNNEIPQIVYDNKTREKFEFVSYNGGCNINLKRSDGSLFHPSAKNQSRFSFYVSDNENYHDSKEIEIQSQLKNEKIRNKKEIKEIKHHYLDKINKLIQDCENEKLTNQILKNQLEIEKKQIEYLKQKMEKDELLPFKKFENEIEIKKLENDKLLNQIKQIEIQNNRKLYQIKQNGKDKSEREKEKLEKIANEKRTEQTYVIESENKIIEKEMIEREKLKHENQKQEIERKKIETLPIEQNEERERQLEKAKREKLDWVRHIEKQILKIERRNN</sequence>
<evidence type="ECO:0000313" key="3">
    <source>
        <dbReference type="Proteomes" id="UP000002195"/>
    </source>
</evidence>
<accession>Q54NV8</accession>
<dbReference type="SMR" id="Q54NV8"/>
<keyword evidence="1" id="KW-0175">Coiled coil</keyword>
<proteinExistence type="predicted"/>
<dbReference type="VEuPathDB" id="AmoebaDB:DDB_G0284965"/>
<comment type="caution">
    <text evidence="2">The sequence shown here is derived from an EMBL/GenBank/DDBJ whole genome shotgun (WGS) entry which is preliminary data.</text>
</comment>
<reference evidence="2 3" key="1">
    <citation type="journal article" date="2005" name="Nature">
        <title>The genome of the social amoeba Dictyostelium discoideum.</title>
        <authorList>
            <consortium name="The Dictyostelium discoideum Sequencing Consortium"/>
            <person name="Eichinger L."/>
            <person name="Pachebat J.A."/>
            <person name="Glockner G."/>
            <person name="Rajandream M.A."/>
            <person name="Sucgang R."/>
            <person name="Berriman M."/>
            <person name="Song J."/>
            <person name="Olsen R."/>
            <person name="Szafranski K."/>
            <person name="Xu Q."/>
            <person name="Tunggal B."/>
            <person name="Kummerfeld S."/>
            <person name="Madera M."/>
            <person name="Konfortov B.A."/>
            <person name="Rivero F."/>
            <person name="Bankier A.T."/>
            <person name="Lehmann R."/>
            <person name="Hamlin N."/>
            <person name="Davies R."/>
            <person name="Gaudet P."/>
            <person name="Fey P."/>
            <person name="Pilcher K."/>
            <person name="Chen G."/>
            <person name="Saunders D."/>
            <person name="Sodergren E."/>
            <person name="Davis P."/>
            <person name="Kerhornou A."/>
            <person name="Nie X."/>
            <person name="Hall N."/>
            <person name="Anjard C."/>
            <person name="Hemphill L."/>
            <person name="Bason N."/>
            <person name="Farbrother P."/>
            <person name="Desany B."/>
            <person name="Just E."/>
            <person name="Morio T."/>
            <person name="Rost R."/>
            <person name="Churcher C."/>
            <person name="Cooper J."/>
            <person name="Haydock S."/>
            <person name="van Driessche N."/>
            <person name="Cronin A."/>
            <person name="Goodhead I."/>
            <person name="Muzny D."/>
            <person name="Mourier T."/>
            <person name="Pain A."/>
            <person name="Lu M."/>
            <person name="Harper D."/>
            <person name="Lindsay R."/>
            <person name="Hauser H."/>
            <person name="James K."/>
            <person name="Quiles M."/>
            <person name="Madan Babu M."/>
            <person name="Saito T."/>
            <person name="Buchrieser C."/>
            <person name="Wardroper A."/>
            <person name="Felder M."/>
            <person name="Thangavelu M."/>
            <person name="Johnson D."/>
            <person name="Knights A."/>
            <person name="Loulseged H."/>
            <person name="Mungall K."/>
            <person name="Oliver K."/>
            <person name="Price C."/>
            <person name="Quail M.A."/>
            <person name="Urushihara H."/>
            <person name="Hernandez J."/>
            <person name="Rabbinowitsch E."/>
            <person name="Steffen D."/>
            <person name="Sanders M."/>
            <person name="Ma J."/>
            <person name="Kohara Y."/>
            <person name="Sharp S."/>
            <person name="Simmonds M."/>
            <person name="Spiegler S."/>
            <person name="Tivey A."/>
            <person name="Sugano S."/>
            <person name="White B."/>
            <person name="Walker D."/>
            <person name="Woodward J."/>
            <person name="Winckler T."/>
            <person name="Tanaka Y."/>
            <person name="Shaulsky G."/>
            <person name="Schleicher M."/>
            <person name="Weinstock G."/>
            <person name="Rosenthal A."/>
            <person name="Cox E.C."/>
            <person name="Chisholm R.L."/>
            <person name="Gibbs R."/>
            <person name="Loomis W.F."/>
            <person name="Platzer M."/>
            <person name="Kay R.R."/>
            <person name="Williams J."/>
            <person name="Dear P.H."/>
            <person name="Noegel A.A."/>
            <person name="Barrell B."/>
            <person name="Kuspa A."/>
        </authorList>
    </citation>
    <scope>NUCLEOTIDE SEQUENCE [LARGE SCALE GENOMIC DNA]</scope>
    <source>
        <strain evidence="2 3">AX4</strain>
    </source>
</reference>
<dbReference type="PaxDb" id="44689-DDB0186284"/>
<gene>
    <name evidence="2" type="ORF">DDB_G0284965</name>
</gene>
<dbReference type="EMBL" id="AAFI02000073">
    <property type="protein sequence ID" value="EAL64946.1"/>
    <property type="molecule type" value="Genomic_DNA"/>
</dbReference>
<dbReference type="HOGENOM" id="CLU_984927_0_0_1"/>
<dbReference type="dictyBase" id="DDB_G0284965"/>
<evidence type="ECO:0000256" key="1">
    <source>
        <dbReference type="SAM" id="Coils"/>
    </source>
</evidence>
<name>Q54NV8_DICDI</name>
<feature type="coiled-coil region" evidence="1">
    <location>
        <begin position="103"/>
        <end position="245"/>
    </location>
</feature>